<reference evidence="3" key="1">
    <citation type="journal article" date="2019" name="Int. J. Syst. Evol. Microbiol.">
        <title>The Global Catalogue of Microorganisms (GCM) 10K type strain sequencing project: providing services to taxonomists for standard genome sequencing and annotation.</title>
        <authorList>
            <consortium name="The Broad Institute Genomics Platform"/>
            <consortium name="The Broad Institute Genome Sequencing Center for Infectious Disease"/>
            <person name="Wu L."/>
            <person name="Ma J."/>
        </authorList>
    </citation>
    <scope>NUCLEOTIDE SEQUENCE [LARGE SCALE GENOMIC DNA]</scope>
    <source>
        <strain evidence="3">NBRC 15640</strain>
    </source>
</reference>
<sequence>MMATTNILLVQHDNENPNEIENRLRVIFSGLNTKAFTITLWHRLNTDLENGLQSEFPAVKFYSSSTRSSESLAGWYQKYQVGKRIVRSEEISLIHCLDIQCCQWMNWVSNHCDVPIIADIGFEFAEAHSLPLGIRLMPKLIAPSNNISNTLKAFGYPSEQLEVIPNPVALTSVKSSTARVLNLKEHFNIGEDDYILINSEPLEISSGIDSLIQALSIIRVDQPNIHLVLLGQGEDRCELEQQAMLLNIKEFVHFVYSPDDHTPYLQQADVYISGARKEGARTHILAAGKNRLPTIAPMIGSNPELIRQGMTGFLALAHSHVSLSEAIEMITADSDRLSCFSEQAHFLAQRLSDPRRYCASLASVYVQEIETHYETNDSAHLSPLLNNLGYITKLLTGGKATGGSL</sequence>
<evidence type="ECO:0000313" key="3">
    <source>
        <dbReference type="Proteomes" id="UP001156690"/>
    </source>
</evidence>
<organism evidence="2 3">
    <name type="scientific">Vibrio penaeicida</name>
    <dbReference type="NCBI Taxonomy" id="104609"/>
    <lineage>
        <taxon>Bacteria</taxon>
        <taxon>Pseudomonadati</taxon>
        <taxon>Pseudomonadota</taxon>
        <taxon>Gammaproteobacteria</taxon>
        <taxon>Vibrionales</taxon>
        <taxon>Vibrionaceae</taxon>
        <taxon>Vibrio</taxon>
    </lineage>
</organism>
<dbReference type="Proteomes" id="UP001156690">
    <property type="component" value="Unassembled WGS sequence"/>
</dbReference>
<feature type="domain" description="Glycosyl transferase family 1" evidence="1">
    <location>
        <begin position="184"/>
        <end position="344"/>
    </location>
</feature>
<accession>A0AAV5NYH6</accession>
<keyword evidence="3" id="KW-1185">Reference proteome</keyword>
<dbReference type="RefSeq" id="WP_126609729.1">
    <property type="nucleotide sequence ID" value="NZ_AP025144.1"/>
</dbReference>
<protein>
    <submittedName>
        <fullName evidence="2">Glycosyl transferase</fullName>
    </submittedName>
</protein>
<proteinExistence type="predicted"/>
<name>A0AAV5NYH6_9VIBR</name>
<gene>
    <name evidence="2" type="primary">sypI</name>
    <name evidence="2" type="ORF">GCM10007932_49750</name>
</gene>
<dbReference type="GO" id="GO:1901135">
    <property type="term" value="P:carbohydrate derivative metabolic process"/>
    <property type="evidence" value="ECO:0007669"/>
    <property type="project" value="UniProtKB-ARBA"/>
</dbReference>
<comment type="caution">
    <text evidence="2">The sequence shown here is derived from an EMBL/GenBank/DDBJ whole genome shotgun (WGS) entry which is preliminary data.</text>
</comment>
<dbReference type="PANTHER" id="PTHR12526:SF630">
    <property type="entry name" value="GLYCOSYLTRANSFERASE"/>
    <property type="match status" value="1"/>
</dbReference>
<evidence type="ECO:0000313" key="2">
    <source>
        <dbReference type="EMBL" id="GLQ75613.1"/>
    </source>
</evidence>
<dbReference type="CDD" id="cd03801">
    <property type="entry name" value="GT4_PimA-like"/>
    <property type="match status" value="1"/>
</dbReference>
<dbReference type="Pfam" id="PF00534">
    <property type="entry name" value="Glycos_transf_1"/>
    <property type="match status" value="1"/>
</dbReference>
<dbReference type="EMBL" id="BSNX01000074">
    <property type="protein sequence ID" value="GLQ75613.1"/>
    <property type="molecule type" value="Genomic_DNA"/>
</dbReference>
<dbReference type="Gene3D" id="3.40.50.2000">
    <property type="entry name" value="Glycogen Phosphorylase B"/>
    <property type="match status" value="2"/>
</dbReference>
<keyword evidence="2" id="KW-0808">Transferase</keyword>
<evidence type="ECO:0000259" key="1">
    <source>
        <dbReference type="Pfam" id="PF00534"/>
    </source>
</evidence>
<dbReference type="SUPFAM" id="SSF53756">
    <property type="entry name" value="UDP-Glycosyltransferase/glycogen phosphorylase"/>
    <property type="match status" value="1"/>
</dbReference>
<dbReference type="PANTHER" id="PTHR12526">
    <property type="entry name" value="GLYCOSYLTRANSFERASE"/>
    <property type="match status" value="1"/>
</dbReference>
<dbReference type="GO" id="GO:0016757">
    <property type="term" value="F:glycosyltransferase activity"/>
    <property type="evidence" value="ECO:0007669"/>
    <property type="project" value="InterPro"/>
</dbReference>
<dbReference type="AlphaFoldDB" id="A0AAV5NYH6"/>
<dbReference type="InterPro" id="IPR001296">
    <property type="entry name" value="Glyco_trans_1"/>
</dbReference>